<name>A0A2K3NPI3_TRIPR</name>
<reference evidence="6 7" key="2">
    <citation type="journal article" date="2017" name="Front. Plant Sci.">
        <title>Gene Classification and Mining of Molecular Markers Useful in Red Clover (Trifolium pratense) Breeding.</title>
        <authorList>
            <person name="Istvanek J."/>
            <person name="Dluhosova J."/>
            <person name="Dluhos P."/>
            <person name="Patkova L."/>
            <person name="Nedelnik J."/>
            <person name="Repkova J."/>
        </authorList>
    </citation>
    <scope>NUCLEOTIDE SEQUENCE [LARGE SCALE GENOMIC DNA]</scope>
    <source>
        <strain evidence="7">cv. Tatra</strain>
        <tissue evidence="6">Young leaves</tissue>
    </source>
</reference>
<evidence type="ECO:0000256" key="2">
    <source>
        <dbReference type="PROSITE-ProRule" id="PRU00035"/>
    </source>
</evidence>
<dbReference type="Proteomes" id="UP000236291">
    <property type="component" value="Unassembled WGS sequence"/>
</dbReference>
<dbReference type="Gene3D" id="1.20.920.10">
    <property type="entry name" value="Bromodomain-like"/>
    <property type="match status" value="1"/>
</dbReference>
<accession>A0A2K3NPI3</accession>
<feature type="compositionally biased region" description="Polar residues" evidence="4">
    <location>
        <begin position="122"/>
        <end position="137"/>
    </location>
</feature>
<dbReference type="SMART" id="SM00297">
    <property type="entry name" value="BROMO"/>
    <property type="match status" value="1"/>
</dbReference>
<keyword evidence="3" id="KW-0175">Coiled coil</keyword>
<evidence type="ECO:0000256" key="1">
    <source>
        <dbReference type="ARBA" id="ARBA00023117"/>
    </source>
</evidence>
<evidence type="ECO:0000259" key="5">
    <source>
        <dbReference type="PROSITE" id="PS50014"/>
    </source>
</evidence>
<evidence type="ECO:0000256" key="4">
    <source>
        <dbReference type="SAM" id="MobiDB-lite"/>
    </source>
</evidence>
<dbReference type="PROSITE" id="PS50014">
    <property type="entry name" value="BROMODOMAIN_2"/>
    <property type="match status" value="1"/>
</dbReference>
<sequence>DQPSKSASTLLPVKQILELVLDTLQRRDTYEIFAEPVNPNEVEDYYAIIKEPMDFGTMRAKLHEGMYKSLEQFEARVISELAKKVFDVLRIDPDKFEIEFSETKQLQVGRRNQRDLSDSAHIKSNNVSCSSQGTTSRKSIKTNFHGCSDTSTHNHTRDVEVHTGIEDNRRCKSIEFDRHSTYRHFKDVPILPTIYDKVKLLEHINQQDIGYKESLMLFVKDLGPIAQNIAKRKLLGCEIRTASSAFVPASMLISQNPLNKMRSSRGKNNLKIDDGDGEKVEVLLKAETTHGSHTGGSLWSKETGNKSTRTAMILDNSKLVNQELSIQDGCRMNHVMESRRRQVISRSSTFKEEINTNGGQELLDNSDEQDGSNTAPPLLNSFTSSSSNNSLAAQAIKASATRRDPSHSLAFAANSSLSLQHDHHHRSKSLDSYGDASGDASPDASKSGFWGVLAQKAKEILEDDNPSAQSHDNDIMPAQKLRSQSFNTAFIPGARAQEGRTIGESKLKGCEDANQLMWNPWQQQSAQTQPAGPADSQYIHETQLKASRDVAMATAAKAKLLLRELKTVKADLAFAKARCAQLEEENKLLRDKEGREKGQNRADDDLIRLQLETLLAEKARLASENEVYSRENRFLREIVEYHQLTMQDVVHFDEGMEEEDDIYAPIDTTQNGNMIPLMLSPRSQLSGRSMNSKSIFSVPQQQDQNESSQDEAPPAPSIPPSESNDQHAK</sequence>
<feature type="compositionally biased region" description="Low complexity" evidence="4">
    <location>
        <begin position="700"/>
        <end position="712"/>
    </location>
</feature>
<dbReference type="InterPro" id="IPR001487">
    <property type="entry name" value="Bromodomain"/>
</dbReference>
<dbReference type="InterPro" id="IPR036427">
    <property type="entry name" value="Bromodomain-like_sf"/>
</dbReference>
<reference evidence="6 7" key="1">
    <citation type="journal article" date="2014" name="Am. J. Bot.">
        <title>Genome assembly and annotation for red clover (Trifolium pratense; Fabaceae).</title>
        <authorList>
            <person name="Istvanek J."/>
            <person name="Jaros M."/>
            <person name="Krenek A."/>
            <person name="Repkova J."/>
        </authorList>
    </citation>
    <scope>NUCLEOTIDE SEQUENCE [LARGE SCALE GENOMIC DNA]</scope>
    <source>
        <strain evidence="7">cv. Tatra</strain>
        <tissue evidence="6">Young leaves</tissue>
    </source>
</reference>
<feature type="region of interest" description="Disordered" evidence="4">
    <location>
        <begin position="682"/>
        <end position="729"/>
    </location>
</feature>
<comment type="caution">
    <text evidence="6">The sequence shown here is derived from an EMBL/GenBank/DDBJ whole genome shotgun (WGS) entry which is preliminary data.</text>
</comment>
<feature type="coiled-coil region" evidence="3">
    <location>
        <begin position="558"/>
        <end position="631"/>
    </location>
</feature>
<proteinExistence type="predicted"/>
<protein>
    <submittedName>
        <fullName evidence="6">Bromodomain protein</fullName>
    </submittedName>
</protein>
<dbReference type="PANTHER" id="PTHR31016:SF23">
    <property type="match status" value="1"/>
</dbReference>
<evidence type="ECO:0000256" key="3">
    <source>
        <dbReference type="SAM" id="Coils"/>
    </source>
</evidence>
<organism evidence="6 7">
    <name type="scientific">Trifolium pratense</name>
    <name type="common">Red clover</name>
    <dbReference type="NCBI Taxonomy" id="57577"/>
    <lineage>
        <taxon>Eukaryota</taxon>
        <taxon>Viridiplantae</taxon>
        <taxon>Streptophyta</taxon>
        <taxon>Embryophyta</taxon>
        <taxon>Tracheophyta</taxon>
        <taxon>Spermatophyta</taxon>
        <taxon>Magnoliopsida</taxon>
        <taxon>eudicotyledons</taxon>
        <taxon>Gunneridae</taxon>
        <taxon>Pentapetalae</taxon>
        <taxon>rosids</taxon>
        <taxon>fabids</taxon>
        <taxon>Fabales</taxon>
        <taxon>Fabaceae</taxon>
        <taxon>Papilionoideae</taxon>
        <taxon>50 kb inversion clade</taxon>
        <taxon>NPAAA clade</taxon>
        <taxon>Hologalegina</taxon>
        <taxon>IRL clade</taxon>
        <taxon>Trifolieae</taxon>
        <taxon>Trifolium</taxon>
    </lineage>
</organism>
<evidence type="ECO:0000313" key="7">
    <source>
        <dbReference type="Proteomes" id="UP000236291"/>
    </source>
</evidence>
<feature type="compositionally biased region" description="Basic and acidic residues" evidence="4">
    <location>
        <begin position="112"/>
        <end position="121"/>
    </location>
</feature>
<feature type="region of interest" description="Disordered" evidence="4">
    <location>
        <begin position="339"/>
        <end position="386"/>
    </location>
</feature>
<feature type="domain" description="Bromo" evidence="5">
    <location>
        <begin position="25"/>
        <end position="77"/>
    </location>
</feature>
<dbReference type="Pfam" id="PF00439">
    <property type="entry name" value="Bromodomain"/>
    <property type="match status" value="1"/>
</dbReference>
<feature type="compositionally biased region" description="Polar residues" evidence="4">
    <location>
        <begin position="682"/>
        <end position="699"/>
    </location>
</feature>
<dbReference type="AlphaFoldDB" id="A0A2K3NPI3"/>
<evidence type="ECO:0000313" key="6">
    <source>
        <dbReference type="EMBL" id="PNY04949.1"/>
    </source>
</evidence>
<dbReference type="SUPFAM" id="SSF47370">
    <property type="entry name" value="Bromodomain"/>
    <property type="match status" value="1"/>
</dbReference>
<feature type="region of interest" description="Disordered" evidence="4">
    <location>
        <begin position="109"/>
        <end position="137"/>
    </location>
</feature>
<feature type="non-terminal residue" evidence="6">
    <location>
        <position position="1"/>
    </location>
</feature>
<feature type="region of interest" description="Disordered" evidence="4">
    <location>
        <begin position="417"/>
        <end position="446"/>
    </location>
</feature>
<gene>
    <name evidence="6" type="ORF">L195_g001382</name>
</gene>
<dbReference type="PANTHER" id="PTHR31016">
    <property type="entry name" value="OS04G0228100 PROTEIN"/>
    <property type="match status" value="1"/>
</dbReference>
<dbReference type="ExpressionAtlas" id="A0A2K3NPI3">
    <property type="expression patterns" value="baseline"/>
</dbReference>
<dbReference type="EMBL" id="ASHM01000558">
    <property type="protein sequence ID" value="PNY04949.1"/>
    <property type="molecule type" value="Genomic_DNA"/>
</dbReference>
<keyword evidence="1 2" id="KW-0103">Bromodomain</keyword>